<name>A0A7I8DAY7_9BACL</name>
<sequence>MALLHKDVTFLNFDRTYTAQPQLLEFPYEWIDLQDVSHTNLYCDADALSRIHHRLKNRSNHGITFIGSGNYHYVSYLLLSEIQEPFSLLLFDHHTDMLSDLSSSVISCGSWATRAITSLPLLQKVIVIGARPDLLSLLPKHWSPKVTVFPESSFMESTDFSNCVVSAIETHAVYISIDKDVLDPAYAETNWDHGSLKLPVLLDLLRLVISRKRIYGVDICGEYPITPIELFHPGCLKVLAKNEQANKQILRLIKNHNRPSASTG</sequence>
<evidence type="ECO:0000256" key="1">
    <source>
        <dbReference type="PROSITE-ProRule" id="PRU00742"/>
    </source>
</evidence>
<proteinExistence type="inferred from homology"/>
<dbReference type="KEGG" id="eff:skT53_06650"/>
<organism evidence="2 3">
    <name type="scientific">Effusibacillus dendaii</name>
    <dbReference type="NCBI Taxonomy" id="2743772"/>
    <lineage>
        <taxon>Bacteria</taxon>
        <taxon>Bacillati</taxon>
        <taxon>Bacillota</taxon>
        <taxon>Bacilli</taxon>
        <taxon>Bacillales</taxon>
        <taxon>Alicyclobacillaceae</taxon>
        <taxon>Effusibacillus</taxon>
    </lineage>
</organism>
<dbReference type="AlphaFoldDB" id="A0A7I8DAY7"/>
<comment type="similarity">
    <text evidence="1">Belongs to the arginase family.</text>
</comment>
<evidence type="ECO:0000313" key="3">
    <source>
        <dbReference type="Proteomes" id="UP000593802"/>
    </source>
</evidence>
<protein>
    <submittedName>
        <fullName evidence="2">Arginase</fullName>
    </submittedName>
</protein>
<dbReference type="PANTHER" id="PTHR11358:SF41">
    <property type="entry name" value="ARGINASE"/>
    <property type="match status" value="1"/>
</dbReference>
<dbReference type="SUPFAM" id="SSF52768">
    <property type="entry name" value="Arginase/deacetylase"/>
    <property type="match status" value="1"/>
</dbReference>
<dbReference type="PANTHER" id="PTHR11358">
    <property type="entry name" value="ARGINASE/AGMATINASE"/>
    <property type="match status" value="1"/>
</dbReference>
<dbReference type="Pfam" id="PF00491">
    <property type="entry name" value="Arginase"/>
    <property type="match status" value="1"/>
</dbReference>
<dbReference type="Proteomes" id="UP000593802">
    <property type="component" value="Chromosome"/>
</dbReference>
<reference evidence="2 3" key="1">
    <citation type="submission" date="2020-08" db="EMBL/GenBank/DDBJ databases">
        <title>Complete Genome Sequence of Effusibacillus dendaii Strain skT53, Isolated from Farmland soil.</title>
        <authorList>
            <person name="Konishi T."/>
            <person name="Kawasaki H."/>
        </authorList>
    </citation>
    <scope>NUCLEOTIDE SEQUENCE [LARGE SCALE GENOMIC DNA]</scope>
    <source>
        <strain evidence="3">skT53</strain>
    </source>
</reference>
<dbReference type="GO" id="GO:0033389">
    <property type="term" value="P:putrescine biosynthetic process from arginine, via agmatine"/>
    <property type="evidence" value="ECO:0007669"/>
    <property type="project" value="TreeGrafter"/>
</dbReference>
<dbReference type="GO" id="GO:0008783">
    <property type="term" value="F:agmatinase activity"/>
    <property type="evidence" value="ECO:0007669"/>
    <property type="project" value="TreeGrafter"/>
</dbReference>
<dbReference type="InterPro" id="IPR023696">
    <property type="entry name" value="Ureohydrolase_dom_sf"/>
</dbReference>
<dbReference type="EMBL" id="AP023366">
    <property type="protein sequence ID" value="BCJ85680.1"/>
    <property type="molecule type" value="Genomic_DNA"/>
</dbReference>
<gene>
    <name evidence="2" type="ORF">skT53_06650</name>
</gene>
<evidence type="ECO:0000313" key="2">
    <source>
        <dbReference type="EMBL" id="BCJ85680.1"/>
    </source>
</evidence>
<dbReference type="Gene3D" id="3.40.800.10">
    <property type="entry name" value="Ureohydrolase domain"/>
    <property type="match status" value="1"/>
</dbReference>
<dbReference type="GO" id="GO:0046872">
    <property type="term" value="F:metal ion binding"/>
    <property type="evidence" value="ECO:0007669"/>
    <property type="project" value="InterPro"/>
</dbReference>
<dbReference type="RefSeq" id="WP_200759771.1">
    <property type="nucleotide sequence ID" value="NZ_AP023366.1"/>
</dbReference>
<accession>A0A7I8DAY7</accession>
<dbReference type="PROSITE" id="PS51409">
    <property type="entry name" value="ARGINASE_2"/>
    <property type="match status" value="1"/>
</dbReference>
<keyword evidence="3" id="KW-1185">Reference proteome</keyword>
<dbReference type="InterPro" id="IPR006035">
    <property type="entry name" value="Ureohydrolase"/>
</dbReference>